<dbReference type="CDD" id="cd06225">
    <property type="entry name" value="HAMP"/>
    <property type="match status" value="1"/>
</dbReference>
<dbReference type="OrthoDB" id="1062at2"/>
<comment type="subcellular location">
    <subcellularLocation>
        <location evidence="1">Cell membrane</location>
        <topology evidence="1">Multi-pass membrane protein</topology>
    </subcellularLocation>
</comment>
<dbReference type="Proteomes" id="UP000294919">
    <property type="component" value="Unassembled WGS sequence"/>
</dbReference>
<dbReference type="PROSITE" id="PS50885">
    <property type="entry name" value="HAMP"/>
    <property type="match status" value="1"/>
</dbReference>
<dbReference type="Pfam" id="PF00672">
    <property type="entry name" value="HAMP"/>
    <property type="match status" value="1"/>
</dbReference>
<evidence type="ECO:0000256" key="8">
    <source>
        <dbReference type="ARBA" id="ARBA00029447"/>
    </source>
</evidence>
<dbReference type="InterPro" id="IPR004089">
    <property type="entry name" value="MCPsignal_dom"/>
</dbReference>
<keyword evidence="10" id="KW-0175">Coiled coil</keyword>
<feature type="transmembrane region" description="Helical" evidence="11">
    <location>
        <begin position="317"/>
        <end position="335"/>
    </location>
</feature>
<dbReference type="GO" id="GO:0005886">
    <property type="term" value="C:plasma membrane"/>
    <property type="evidence" value="ECO:0007669"/>
    <property type="project" value="UniProtKB-SubCell"/>
</dbReference>
<keyword evidence="4 11" id="KW-0812">Transmembrane</keyword>
<dbReference type="Gene3D" id="3.30.450.20">
    <property type="entry name" value="PAS domain"/>
    <property type="match status" value="1"/>
</dbReference>
<dbReference type="AlphaFoldDB" id="A0A4R2KK72"/>
<dbReference type="InterPro" id="IPR033479">
    <property type="entry name" value="dCache_1"/>
</dbReference>
<dbReference type="CDD" id="cd18773">
    <property type="entry name" value="PDC1_HK_sensor"/>
    <property type="match status" value="1"/>
</dbReference>
<keyword evidence="7 9" id="KW-0807">Transducer</keyword>
<dbReference type="GO" id="GO:0007165">
    <property type="term" value="P:signal transduction"/>
    <property type="evidence" value="ECO:0007669"/>
    <property type="project" value="UniProtKB-KW"/>
</dbReference>
<accession>A0A4R2KK72</accession>
<dbReference type="EMBL" id="SLWV01000023">
    <property type="protein sequence ID" value="TCO71016.1"/>
    <property type="molecule type" value="Genomic_DNA"/>
</dbReference>
<keyword evidence="5 11" id="KW-1133">Transmembrane helix</keyword>
<name>A0A4R2KK72_9FIRM</name>
<evidence type="ECO:0000256" key="4">
    <source>
        <dbReference type="ARBA" id="ARBA00022692"/>
    </source>
</evidence>
<keyword evidence="2" id="KW-1003">Cell membrane</keyword>
<gene>
    <name evidence="14" type="ORF">EV214_1233</name>
</gene>
<keyword evidence="3" id="KW-0145">Chemotaxis</keyword>
<evidence type="ECO:0000256" key="11">
    <source>
        <dbReference type="SAM" id="Phobius"/>
    </source>
</evidence>
<dbReference type="Pfam" id="PF00015">
    <property type="entry name" value="MCPsignal"/>
    <property type="match status" value="1"/>
</dbReference>
<dbReference type="PANTHER" id="PTHR32089">
    <property type="entry name" value="METHYL-ACCEPTING CHEMOTAXIS PROTEIN MCPB"/>
    <property type="match status" value="1"/>
</dbReference>
<evidence type="ECO:0000256" key="6">
    <source>
        <dbReference type="ARBA" id="ARBA00023136"/>
    </source>
</evidence>
<protein>
    <submittedName>
        <fullName evidence="14">Methyl-accepting chemotaxis sensory transducer with Cache sensor</fullName>
    </submittedName>
</protein>
<dbReference type="GO" id="GO:0006935">
    <property type="term" value="P:chemotaxis"/>
    <property type="evidence" value="ECO:0007669"/>
    <property type="project" value="UniProtKB-KW"/>
</dbReference>
<dbReference type="SUPFAM" id="SSF103190">
    <property type="entry name" value="Sensory domain-like"/>
    <property type="match status" value="1"/>
</dbReference>
<dbReference type="Gene3D" id="6.10.340.10">
    <property type="match status" value="1"/>
</dbReference>
<dbReference type="SMART" id="SM00304">
    <property type="entry name" value="HAMP"/>
    <property type="match status" value="1"/>
</dbReference>
<evidence type="ECO:0000256" key="3">
    <source>
        <dbReference type="ARBA" id="ARBA00022500"/>
    </source>
</evidence>
<evidence type="ECO:0000256" key="1">
    <source>
        <dbReference type="ARBA" id="ARBA00004651"/>
    </source>
</evidence>
<keyword evidence="6 11" id="KW-0472">Membrane</keyword>
<dbReference type="InterPro" id="IPR003660">
    <property type="entry name" value="HAMP_dom"/>
</dbReference>
<sequence length="694" mass="76971">MKKLKHQLIGIMILLVIIPFIASNMMGYYFIVKDYQIEMENNNTILANSISGNVAAFIDKAYAITEEISYNNDVKGFISEKQREVLVGSIERNPYFDLLYIQGIDGMQTARSKGKLGDRSNRWWFQKFMNDKKTFISKSYPTISGNGTVPVTSIFVPISDNGQLKGIMGSDLKLDYLQTIIEKSSIVEHQYAYVLDGEGVVIAHPNKEQVSELYNYKKFNKTVVLKDGNGNALLDEKGNQKKEDQDIKIPEELKEITKKVLNGETGIAEYIDNNGEKVISAYKPIDLPGDSDPWAVITVQKKEKAMNFVTAVYKRNIFIGIILILLAAFVAYTVSSKITKPIIHMMKLMEEAANGDLTVSANVKAKNEIGKLGESFNKMINGMKNLMERIENVSKSVEKSSKLLANTTEQSSIAIEEVARSIGEVANGANEQAKDAELGVVATTDLSEQIEKMADQIKESQKYADAVYHENDKGLKVMKILEDKTEQSNKSSKQVVEVVIALSKKTEAINLIVATIMNISEQTNLLALNASIEAARAGDVGKGFAVVAEEVRKLAESTNDATNHVKDIISNIQEDVRLAQEKMKTSESVAKEQNESIKHVQETFKNMTIAVKDIINKIKDISYGVENVSISREKVISVIANVSAVSEETAAASQQVYASTEEQTASMEQLSALSEELEEMVQELEQTVKVFKLS</sequence>
<comment type="similarity">
    <text evidence="8">Belongs to the methyl-accepting chemotaxis (MCP) protein family.</text>
</comment>
<evidence type="ECO:0000259" key="13">
    <source>
        <dbReference type="PROSITE" id="PS50885"/>
    </source>
</evidence>
<dbReference type="Pfam" id="PF02743">
    <property type="entry name" value="dCache_1"/>
    <property type="match status" value="1"/>
</dbReference>
<feature type="coiled-coil region" evidence="10">
    <location>
        <begin position="660"/>
        <end position="694"/>
    </location>
</feature>
<dbReference type="Gene3D" id="1.10.287.950">
    <property type="entry name" value="Methyl-accepting chemotaxis protein"/>
    <property type="match status" value="1"/>
</dbReference>
<feature type="domain" description="Methyl-accepting transducer" evidence="12">
    <location>
        <begin position="407"/>
        <end position="664"/>
    </location>
</feature>
<evidence type="ECO:0000256" key="7">
    <source>
        <dbReference type="ARBA" id="ARBA00023224"/>
    </source>
</evidence>
<proteinExistence type="inferred from homology"/>
<evidence type="ECO:0000313" key="14">
    <source>
        <dbReference type="EMBL" id="TCO71016.1"/>
    </source>
</evidence>
<evidence type="ECO:0000313" key="15">
    <source>
        <dbReference type="Proteomes" id="UP000294919"/>
    </source>
</evidence>
<evidence type="ECO:0000256" key="5">
    <source>
        <dbReference type="ARBA" id="ARBA00022989"/>
    </source>
</evidence>
<organism evidence="14 15">
    <name type="scientific">Marinisporobacter balticus</name>
    <dbReference type="NCBI Taxonomy" id="2018667"/>
    <lineage>
        <taxon>Bacteria</taxon>
        <taxon>Bacillati</taxon>
        <taxon>Bacillota</taxon>
        <taxon>Clostridia</taxon>
        <taxon>Peptostreptococcales</taxon>
        <taxon>Thermotaleaceae</taxon>
        <taxon>Marinisporobacter</taxon>
    </lineage>
</organism>
<evidence type="ECO:0000256" key="9">
    <source>
        <dbReference type="PROSITE-ProRule" id="PRU00284"/>
    </source>
</evidence>
<evidence type="ECO:0000259" key="12">
    <source>
        <dbReference type="PROSITE" id="PS50111"/>
    </source>
</evidence>
<reference evidence="14 15" key="1">
    <citation type="submission" date="2019-03" db="EMBL/GenBank/DDBJ databases">
        <title>Genomic Encyclopedia of Type Strains, Phase IV (KMG-IV): sequencing the most valuable type-strain genomes for metagenomic binning, comparative biology and taxonomic classification.</title>
        <authorList>
            <person name="Goeker M."/>
        </authorList>
    </citation>
    <scope>NUCLEOTIDE SEQUENCE [LARGE SCALE GENOMIC DNA]</scope>
    <source>
        <strain evidence="14 15">DSM 102940</strain>
    </source>
</reference>
<dbReference type="InterPro" id="IPR029151">
    <property type="entry name" value="Sensor-like_sf"/>
</dbReference>
<comment type="caution">
    <text evidence="14">The sequence shown here is derived from an EMBL/GenBank/DDBJ whole genome shotgun (WGS) entry which is preliminary data.</text>
</comment>
<dbReference type="SUPFAM" id="SSF58104">
    <property type="entry name" value="Methyl-accepting chemotaxis protein (MCP) signaling domain"/>
    <property type="match status" value="1"/>
</dbReference>
<evidence type="ECO:0000256" key="2">
    <source>
        <dbReference type="ARBA" id="ARBA00022475"/>
    </source>
</evidence>
<dbReference type="CDD" id="cd12912">
    <property type="entry name" value="PDC2_MCP_like"/>
    <property type="match status" value="1"/>
</dbReference>
<dbReference type="PROSITE" id="PS50111">
    <property type="entry name" value="CHEMOTAXIS_TRANSDUC_2"/>
    <property type="match status" value="1"/>
</dbReference>
<evidence type="ECO:0000256" key="10">
    <source>
        <dbReference type="SAM" id="Coils"/>
    </source>
</evidence>
<feature type="transmembrane region" description="Helical" evidence="11">
    <location>
        <begin position="12"/>
        <end position="31"/>
    </location>
</feature>
<dbReference type="RefSeq" id="WP_132246745.1">
    <property type="nucleotide sequence ID" value="NZ_SLWV01000023.1"/>
</dbReference>
<feature type="domain" description="HAMP" evidence="13">
    <location>
        <begin position="336"/>
        <end position="388"/>
    </location>
</feature>
<dbReference type="SMART" id="SM00283">
    <property type="entry name" value="MA"/>
    <property type="match status" value="1"/>
</dbReference>
<keyword evidence="15" id="KW-1185">Reference proteome</keyword>
<dbReference type="PANTHER" id="PTHR32089:SF112">
    <property type="entry name" value="LYSOZYME-LIKE PROTEIN-RELATED"/>
    <property type="match status" value="1"/>
</dbReference>